<dbReference type="AlphaFoldDB" id="A0A8I1GJV9"/>
<reference evidence="1 2" key="1">
    <citation type="submission" date="2020-12" db="EMBL/GenBank/DDBJ databases">
        <title>Revised draft genomes of Rhodomicrobium vannielii ATCC 17100 and Rhodomicrobium udaipurense JA643.</title>
        <authorList>
            <person name="Conners E.M."/>
            <person name="Davenport E.J."/>
            <person name="Bose A."/>
        </authorList>
    </citation>
    <scope>NUCLEOTIDE SEQUENCE [LARGE SCALE GENOMIC DNA]</scope>
    <source>
        <strain evidence="1 2">JA643</strain>
    </source>
</reference>
<gene>
    <name evidence="1" type="ORF">JDN41_16880</name>
</gene>
<evidence type="ECO:0000313" key="2">
    <source>
        <dbReference type="Proteomes" id="UP000623250"/>
    </source>
</evidence>
<dbReference type="Proteomes" id="UP000623250">
    <property type="component" value="Unassembled WGS sequence"/>
</dbReference>
<comment type="caution">
    <text evidence="1">The sequence shown here is derived from an EMBL/GenBank/DDBJ whole genome shotgun (WGS) entry which is preliminary data.</text>
</comment>
<organism evidence="1 2">
    <name type="scientific">Rhodomicrobium udaipurense</name>
    <dbReference type="NCBI Taxonomy" id="1202716"/>
    <lineage>
        <taxon>Bacteria</taxon>
        <taxon>Pseudomonadati</taxon>
        <taxon>Pseudomonadota</taxon>
        <taxon>Alphaproteobacteria</taxon>
        <taxon>Hyphomicrobiales</taxon>
        <taxon>Hyphomicrobiaceae</taxon>
        <taxon>Rhodomicrobium</taxon>
    </lineage>
</organism>
<name>A0A8I1GJV9_9HYPH</name>
<evidence type="ECO:0000313" key="1">
    <source>
        <dbReference type="EMBL" id="MBJ7545227.1"/>
    </source>
</evidence>
<keyword evidence="2" id="KW-1185">Reference proteome</keyword>
<proteinExistence type="predicted"/>
<sequence>MSLDMEERFREIAGIGERHPSFVLWAGSIEKANKWERLILHLAERASENAETGYDVYPLKEEPYLLCWHTFYVLMELGVTIPENFPAELNMDYDDDELELEAISNVQCSRVIYDIFKSLTDVYGFYAAYIDNIVNDEDREIFDTGFDVESCLLELAVCKIDVDLAFAPRFQEFKLKTLGNYNEWLTSIKDKAFRAGIPLKAELLAMVHEDHDTLGIDAEAENLGFNANRVHPDIYMNELLCGMRAIHQVLPVIMKKLGIDEREFRMDTSEFMLGGNFSVRQD</sequence>
<accession>A0A8I1GJV9</accession>
<dbReference type="EMBL" id="JAEMUK010000092">
    <property type="protein sequence ID" value="MBJ7545227.1"/>
    <property type="molecule type" value="Genomic_DNA"/>
</dbReference>
<protein>
    <submittedName>
        <fullName evidence="1">XRE family transcriptional regulator</fullName>
    </submittedName>
</protein>